<evidence type="ECO:0000313" key="1">
    <source>
        <dbReference type="EMBL" id="KRZ68822.1"/>
    </source>
</evidence>
<protein>
    <submittedName>
        <fullName evidence="1">Uncharacterized protein</fullName>
    </submittedName>
</protein>
<name>A0A0V1MAN0_9BILA</name>
<comment type="caution">
    <text evidence="1">The sequence shown here is derived from an EMBL/GenBank/DDBJ whole genome shotgun (WGS) entry which is preliminary data.</text>
</comment>
<keyword evidence="2" id="KW-1185">Reference proteome</keyword>
<dbReference type="Proteomes" id="UP000054843">
    <property type="component" value="Unassembled WGS sequence"/>
</dbReference>
<dbReference type="AlphaFoldDB" id="A0A0V1MAN0"/>
<proteinExistence type="predicted"/>
<reference evidence="1 2" key="1">
    <citation type="submission" date="2015-01" db="EMBL/GenBank/DDBJ databases">
        <title>Evolution of Trichinella species and genotypes.</title>
        <authorList>
            <person name="Korhonen P.K."/>
            <person name="Edoardo P."/>
            <person name="Giuseppe L.R."/>
            <person name="Gasser R.B."/>
        </authorList>
    </citation>
    <scope>NUCLEOTIDE SEQUENCE [LARGE SCALE GENOMIC DNA]</scope>
    <source>
        <strain evidence="1">ISS1980</strain>
    </source>
</reference>
<gene>
    <name evidence="1" type="ORF">T10_12390</name>
</gene>
<sequence>MTVPALYLAQVFGGFPCSAIRMDKWTNRVAHKPSPSASDFQVGFQYNIRINTTDILLVSYLASSDMASFSVRRFPPCSPIFQKFSSVFWITAHELFHYPQSIHFLAKSADKHESFKTAYLLKCTTCRKMDQKSVESKNCCSL</sequence>
<dbReference type="EMBL" id="JYDO01000153">
    <property type="protein sequence ID" value="KRZ68822.1"/>
    <property type="molecule type" value="Genomic_DNA"/>
</dbReference>
<organism evidence="1 2">
    <name type="scientific">Trichinella papuae</name>
    <dbReference type="NCBI Taxonomy" id="268474"/>
    <lineage>
        <taxon>Eukaryota</taxon>
        <taxon>Metazoa</taxon>
        <taxon>Ecdysozoa</taxon>
        <taxon>Nematoda</taxon>
        <taxon>Enoplea</taxon>
        <taxon>Dorylaimia</taxon>
        <taxon>Trichinellida</taxon>
        <taxon>Trichinellidae</taxon>
        <taxon>Trichinella</taxon>
    </lineage>
</organism>
<evidence type="ECO:0000313" key="2">
    <source>
        <dbReference type="Proteomes" id="UP000054843"/>
    </source>
</evidence>
<accession>A0A0V1MAN0</accession>